<keyword evidence="2" id="KW-1133">Transmembrane helix</keyword>
<proteinExistence type="predicted"/>
<name>A0A9W7G4X5_9STRA</name>
<feature type="transmembrane region" description="Helical" evidence="2">
    <location>
        <begin position="48"/>
        <end position="71"/>
    </location>
</feature>
<organism evidence="3 4">
    <name type="scientific">Triparma columacea</name>
    <dbReference type="NCBI Taxonomy" id="722753"/>
    <lineage>
        <taxon>Eukaryota</taxon>
        <taxon>Sar</taxon>
        <taxon>Stramenopiles</taxon>
        <taxon>Ochrophyta</taxon>
        <taxon>Bolidophyceae</taxon>
        <taxon>Parmales</taxon>
        <taxon>Triparmaceae</taxon>
        <taxon>Triparma</taxon>
    </lineage>
</organism>
<gene>
    <name evidence="3" type="ORF">TrCOL_g5214</name>
</gene>
<dbReference type="AlphaFoldDB" id="A0A9W7G4X5"/>
<dbReference type="Proteomes" id="UP001165065">
    <property type="component" value="Unassembled WGS sequence"/>
</dbReference>
<evidence type="ECO:0000256" key="2">
    <source>
        <dbReference type="SAM" id="Phobius"/>
    </source>
</evidence>
<evidence type="ECO:0000256" key="1">
    <source>
        <dbReference type="SAM" id="MobiDB-lite"/>
    </source>
</evidence>
<feature type="region of interest" description="Disordered" evidence="1">
    <location>
        <begin position="302"/>
        <end position="335"/>
    </location>
</feature>
<dbReference type="EMBL" id="BRYA01000017">
    <property type="protein sequence ID" value="GMI32254.1"/>
    <property type="molecule type" value="Genomic_DNA"/>
</dbReference>
<accession>A0A9W7G4X5</accession>
<comment type="caution">
    <text evidence="3">The sequence shown here is derived from an EMBL/GenBank/DDBJ whole genome shotgun (WGS) entry which is preliminary data.</text>
</comment>
<feature type="transmembrane region" description="Helical" evidence="2">
    <location>
        <begin position="186"/>
        <end position="208"/>
    </location>
</feature>
<feature type="transmembrane region" description="Helical" evidence="2">
    <location>
        <begin position="83"/>
        <end position="101"/>
    </location>
</feature>
<feature type="transmembrane region" description="Helical" evidence="2">
    <location>
        <begin position="161"/>
        <end position="180"/>
    </location>
</feature>
<keyword evidence="2" id="KW-0472">Membrane</keyword>
<evidence type="ECO:0000313" key="4">
    <source>
        <dbReference type="Proteomes" id="UP001165065"/>
    </source>
</evidence>
<keyword evidence="2" id="KW-0812">Transmembrane</keyword>
<sequence length="335" mass="36928">MGWNDAPIIYEDKAYNNTCLNFTSGEKTYPYTMGSNCEKTIAEENGVIYFVFQFFFLIVYIVIGVMFLARIKEAKEVKDRDGVKLALFCAISSFCLTLSAIDPHGFAGWLPYQVYFIADEVSAASAMSACLLLTDGILRVGRSIQENKKASLVVGLDHNTIVVAHTTFFVIYVVLVLISLNDTDNFMFWTGMKGCGGGLTMLISNVLVYRTSNVILTAAKSLPEDKQAGLRTKFKRCVRTLAIVSFVLILTGIMDLMADEESRKLTVYSGFGGSILWLIFRVIFVCALLVLYLTNRSANKNAKKKTSKVTPKSTIVTSNPTSAESPSSSKKELSG</sequence>
<protein>
    <submittedName>
        <fullName evidence="3">Uncharacterized protein</fullName>
    </submittedName>
</protein>
<reference evidence="4" key="1">
    <citation type="journal article" date="2023" name="Commun. Biol.">
        <title>Genome analysis of Parmales, the sister group of diatoms, reveals the evolutionary specialization of diatoms from phago-mixotrophs to photoautotrophs.</title>
        <authorList>
            <person name="Ban H."/>
            <person name="Sato S."/>
            <person name="Yoshikawa S."/>
            <person name="Yamada K."/>
            <person name="Nakamura Y."/>
            <person name="Ichinomiya M."/>
            <person name="Sato N."/>
            <person name="Blanc-Mathieu R."/>
            <person name="Endo H."/>
            <person name="Kuwata A."/>
            <person name="Ogata H."/>
        </authorList>
    </citation>
    <scope>NUCLEOTIDE SEQUENCE [LARGE SCALE GENOMIC DNA]</scope>
</reference>
<feature type="compositionally biased region" description="Low complexity" evidence="1">
    <location>
        <begin position="308"/>
        <end position="328"/>
    </location>
</feature>
<dbReference type="OrthoDB" id="196762at2759"/>
<evidence type="ECO:0000313" key="3">
    <source>
        <dbReference type="EMBL" id="GMI32254.1"/>
    </source>
</evidence>
<feature type="transmembrane region" description="Helical" evidence="2">
    <location>
        <begin position="237"/>
        <end position="254"/>
    </location>
</feature>
<feature type="transmembrane region" description="Helical" evidence="2">
    <location>
        <begin position="274"/>
        <end position="294"/>
    </location>
</feature>
<keyword evidence="4" id="KW-1185">Reference proteome</keyword>
<feature type="transmembrane region" description="Helical" evidence="2">
    <location>
        <begin position="121"/>
        <end position="140"/>
    </location>
</feature>